<reference evidence="1 3" key="1">
    <citation type="journal article" date="2008" name="Science">
        <title>The Physcomitrella genome reveals evolutionary insights into the conquest of land by plants.</title>
        <authorList>
            <person name="Rensing S."/>
            <person name="Lang D."/>
            <person name="Zimmer A."/>
            <person name="Terry A."/>
            <person name="Salamov A."/>
            <person name="Shapiro H."/>
            <person name="Nishiyama T."/>
            <person name="Perroud P.-F."/>
            <person name="Lindquist E."/>
            <person name="Kamisugi Y."/>
            <person name="Tanahashi T."/>
            <person name="Sakakibara K."/>
            <person name="Fujita T."/>
            <person name="Oishi K."/>
            <person name="Shin-I T."/>
            <person name="Kuroki Y."/>
            <person name="Toyoda A."/>
            <person name="Suzuki Y."/>
            <person name="Hashimoto A."/>
            <person name="Yamaguchi K."/>
            <person name="Sugano A."/>
            <person name="Kohara Y."/>
            <person name="Fujiyama A."/>
            <person name="Anterola A."/>
            <person name="Aoki S."/>
            <person name="Ashton N."/>
            <person name="Barbazuk W.B."/>
            <person name="Barker E."/>
            <person name="Bennetzen J."/>
            <person name="Bezanilla M."/>
            <person name="Blankenship R."/>
            <person name="Cho S.H."/>
            <person name="Dutcher S."/>
            <person name="Estelle M."/>
            <person name="Fawcett J.A."/>
            <person name="Gundlach H."/>
            <person name="Hanada K."/>
            <person name="Heyl A."/>
            <person name="Hicks K.A."/>
            <person name="Hugh J."/>
            <person name="Lohr M."/>
            <person name="Mayer K."/>
            <person name="Melkozernov A."/>
            <person name="Murata T."/>
            <person name="Nelson D."/>
            <person name="Pils B."/>
            <person name="Prigge M."/>
            <person name="Reiss B."/>
            <person name="Renner T."/>
            <person name="Rombauts S."/>
            <person name="Rushton P."/>
            <person name="Sanderfoot A."/>
            <person name="Schween G."/>
            <person name="Shiu S.-H."/>
            <person name="Stueber K."/>
            <person name="Theodoulou F.L."/>
            <person name="Tu H."/>
            <person name="Van de Peer Y."/>
            <person name="Verrier P.J."/>
            <person name="Waters E."/>
            <person name="Wood A."/>
            <person name="Yang L."/>
            <person name="Cove D."/>
            <person name="Cuming A."/>
            <person name="Hasebe M."/>
            <person name="Lucas S."/>
            <person name="Mishler D.B."/>
            <person name="Reski R."/>
            <person name="Grigoriev I."/>
            <person name="Quatrano R.S."/>
            <person name="Boore J.L."/>
        </authorList>
    </citation>
    <scope>NUCLEOTIDE SEQUENCE [LARGE SCALE GENOMIC DNA]</scope>
    <source>
        <strain evidence="2 3">cv. Gransden 2004</strain>
    </source>
</reference>
<dbReference type="Proteomes" id="UP000006727">
    <property type="component" value="Chromosome 25"/>
</dbReference>
<dbReference type="InParanoid" id="A0A2K1IDY9"/>
<evidence type="ECO:0000313" key="3">
    <source>
        <dbReference type="Proteomes" id="UP000006727"/>
    </source>
</evidence>
<protein>
    <submittedName>
        <fullName evidence="1 2">Uncharacterized protein</fullName>
    </submittedName>
</protein>
<name>A0A2K1IDY9_PHYPA</name>
<evidence type="ECO:0000313" key="2">
    <source>
        <dbReference type="EnsemblPlants" id="PAC:32980753.CDS.1"/>
    </source>
</evidence>
<gene>
    <name evidence="1" type="ORF">PHYPA_029648</name>
</gene>
<dbReference type="EnsemblPlants" id="Pp3c25_5951V3.1">
    <property type="protein sequence ID" value="PAC:32980753.CDS.1"/>
    <property type="gene ID" value="Pp3c25_5951"/>
</dbReference>
<dbReference type="EMBL" id="ABEU02000025">
    <property type="protein sequence ID" value="PNR27496.1"/>
    <property type="molecule type" value="Genomic_DNA"/>
</dbReference>
<dbReference type="Gramene" id="Pp3c25_5951V3.1">
    <property type="protein sequence ID" value="PAC:32980753.CDS.1"/>
    <property type="gene ID" value="Pp3c25_5951"/>
</dbReference>
<evidence type="ECO:0000313" key="1">
    <source>
        <dbReference type="EMBL" id="PNR27496.1"/>
    </source>
</evidence>
<dbReference type="PaxDb" id="3218-PP1S88_70V6.1"/>
<accession>A0A2K1IDY9</accession>
<proteinExistence type="predicted"/>
<organism evidence="1">
    <name type="scientific">Physcomitrium patens</name>
    <name type="common">Spreading-leaved earth moss</name>
    <name type="synonym">Physcomitrella patens</name>
    <dbReference type="NCBI Taxonomy" id="3218"/>
    <lineage>
        <taxon>Eukaryota</taxon>
        <taxon>Viridiplantae</taxon>
        <taxon>Streptophyta</taxon>
        <taxon>Embryophyta</taxon>
        <taxon>Bryophyta</taxon>
        <taxon>Bryophytina</taxon>
        <taxon>Bryopsida</taxon>
        <taxon>Funariidae</taxon>
        <taxon>Funariales</taxon>
        <taxon>Funariaceae</taxon>
        <taxon>Physcomitrium</taxon>
    </lineage>
</organism>
<reference evidence="2" key="3">
    <citation type="submission" date="2020-12" db="UniProtKB">
        <authorList>
            <consortium name="EnsemblPlants"/>
        </authorList>
    </citation>
    <scope>IDENTIFICATION</scope>
</reference>
<dbReference type="AlphaFoldDB" id="A0A2K1IDY9"/>
<keyword evidence="3" id="KW-1185">Reference proteome</keyword>
<reference evidence="1 3" key="2">
    <citation type="journal article" date="2018" name="Plant J.">
        <title>The Physcomitrella patens chromosome-scale assembly reveals moss genome structure and evolution.</title>
        <authorList>
            <person name="Lang D."/>
            <person name="Ullrich K.K."/>
            <person name="Murat F."/>
            <person name="Fuchs J."/>
            <person name="Jenkins J."/>
            <person name="Haas F.B."/>
            <person name="Piednoel M."/>
            <person name="Gundlach H."/>
            <person name="Van Bel M."/>
            <person name="Meyberg R."/>
            <person name="Vives C."/>
            <person name="Morata J."/>
            <person name="Symeonidi A."/>
            <person name="Hiss M."/>
            <person name="Muchero W."/>
            <person name="Kamisugi Y."/>
            <person name="Saleh O."/>
            <person name="Blanc G."/>
            <person name="Decker E.L."/>
            <person name="van Gessel N."/>
            <person name="Grimwood J."/>
            <person name="Hayes R.D."/>
            <person name="Graham S.W."/>
            <person name="Gunter L.E."/>
            <person name="McDaniel S.F."/>
            <person name="Hoernstein S.N.W."/>
            <person name="Larsson A."/>
            <person name="Li F.W."/>
            <person name="Perroud P.F."/>
            <person name="Phillips J."/>
            <person name="Ranjan P."/>
            <person name="Rokshar D.S."/>
            <person name="Rothfels C.J."/>
            <person name="Schneider L."/>
            <person name="Shu S."/>
            <person name="Stevenson D.W."/>
            <person name="Thummler F."/>
            <person name="Tillich M."/>
            <person name="Villarreal Aguilar J.C."/>
            <person name="Widiez T."/>
            <person name="Wong G.K."/>
            <person name="Wymore A."/>
            <person name="Zhang Y."/>
            <person name="Zimmer A.D."/>
            <person name="Quatrano R.S."/>
            <person name="Mayer K.F.X."/>
            <person name="Goodstein D."/>
            <person name="Casacuberta J.M."/>
            <person name="Vandepoele K."/>
            <person name="Reski R."/>
            <person name="Cuming A.C."/>
            <person name="Tuskan G.A."/>
            <person name="Maumus F."/>
            <person name="Salse J."/>
            <person name="Schmutz J."/>
            <person name="Rensing S.A."/>
        </authorList>
    </citation>
    <scope>NUCLEOTIDE SEQUENCE [LARGE SCALE GENOMIC DNA]</scope>
    <source>
        <strain evidence="2 3">cv. Gransden 2004</strain>
    </source>
</reference>
<sequence length="128" mass="14234">MGKIAVFSIRGGAWCVGDHRSFLFSPQDHALSIPHSRISFSARAAEVQFKAAGNLSRRLSNFRLRLCRFFETEPLTVNPSECSSSTCFLFALLGCFYIELCIVCSISSLHTSERFSSSLISRNALSLF</sequence>